<dbReference type="GO" id="GO:0003677">
    <property type="term" value="F:DNA binding"/>
    <property type="evidence" value="ECO:0007669"/>
    <property type="project" value="InterPro"/>
</dbReference>
<gene>
    <name evidence="6" type="ORF">Pla8534_49840</name>
</gene>
<accession>A0A518DZ71</accession>
<keyword evidence="2" id="KW-0805">Transcription regulation</keyword>
<dbReference type="EMBL" id="CP036433">
    <property type="protein sequence ID" value="QDU97139.1"/>
    <property type="molecule type" value="Genomic_DNA"/>
</dbReference>
<keyword evidence="7" id="KW-1185">Reference proteome</keyword>
<dbReference type="NCBIfam" id="TIGR02937">
    <property type="entry name" value="sigma70-ECF"/>
    <property type="match status" value="1"/>
</dbReference>
<keyword evidence="4" id="KW-0804">Transcription</keyword>
<dbReference type="InterPro" id="IPR013249">
    <property type="entry name" value="RNA_pol_sigma70_r4_t2"/>
</dbReference>
<name>A0A518DZ71_9BACT</name>
<dbReference type="PANTHER" id="PTHR43133">
    <property type="entry name" value="RNA POLYMERASE ECF-TYPE SIGMA FACTO"/>
    <property type="match status" value="1"/>
</dbReference>
<proteinExistence type="inferred from homology"/>
<dbReference type="SUPFAM" id="SSF88946">
    <property type="entry name" value="Sigma2 domain of RNA polymerase sigma factors"/>
    <property type="match status" value="1"/>
</dbReference>
<dbReference type="InterPro" id="IPR014284">
    <property type="entry name" value="RNA_pol_sigma-70_dom"/>
</dbReference>
<protein>
    <submittedName>
        <fullName evidence="6">RNA polymerase sigma factor</fullName>
    </submittedName>
</protein>
<evidence type="ECO:0000256" key="2">
    <source>
        <dbReference type="ARBA" id="ARBA00023015"/>
    </source>
</evidence>
<dbReference type="KEGG" id="lcre:Pla8534_49840"/>
<reference evidence="6 7" key="1">
    <citation type="submission" date="2019-02" db="EMBL/GenBank/DDBJ databases">
        <title>Deep-cultivation of Planctomycetes and their phenomic and genomic characterization uncovers novel biology.</title>
        <authorList>
            <person name="Wiegand S."/>
            <person name="Jogler M."/>
            <person name="Boedeker C."/>
            <person name="Pinto D."/>
            <person name="Vollmers J."/>
            <person name="Rivas-Marin E."/>
            <person name="Kohn T."/>
            <person name="Peeters S.H."/>
            <person name="Heuer A."/>
            <person name="Rast P."/>
            <person name="Oberbeckmann S."/>
            <person name="Bunk B."/>
            <person name="Jeske O."/>
            <person name="Meyerdierks A."/>
            <person name="Storesund J.E."/>
            <person name="Kallscheuer N."/>
            <person name="Luecker S."/>
            <person name="Lage O.M."/>
            <person name="Pohl T."/>
            <person name="Merkel B.J."/>
            <person name="Hornburger P."/>
            <person name="Mueller R.-W."/>
            <person name="Bruemmer F."/>
            <person name="Labrenz M."/>
            <person name="Spormann A.M."/>
            <person name="Op den Camp H."/>
            <person name="Overmann J."/>
            <person name="Amann R."/>
            <person name="Jetten M.S.M."/>
            <person name="Mascher T."/>
            <person name="Medema M.H."/>
            <person name="Devos D.P."/>
            <person name="Kaster A.-K."/>
            <person name="Ovreas L."/>
            <person name="Rohde M."/>
            <person name="Galperin M.Y."/>
            <person name="Jogler C."/>
        </authorList>
    </citation>
    <scope>NUCLEOTIDE SEQUENCE [LARGE SCALE GENOMIC DNA]</scope>
    <source>
        <strain evidence="6 7">Pla85_3_4</strain>
    </source>
</reference>
<dbReference type="Gene3D" id="1.10.1740.10">
    <property type="match status" value="1"/>
</dbReference>
<evidence type="ECO:0000259" key="5">
    <source>
        <dbReference type="Pfam" id="PF08281"/>
    </source>
</evidence>
<dbReference type="InterPro" id="IPR039425">
    <property type="entry name" value="RNA_pol_sigma-70-like"/>
</dbReference>
<dbReference type="OrthoDB" id="6383365at2"/>
<dbReference type="InterPro" id="IPR013324">
    <property type="entry name" value="RNA_pol_sigma_r3/r4-like"/>
</dbReference>
<dbReference type="SUPFAM" id="SSF88659">
    <property type="entry name" value="Sigma3 and sigma4 domains of RNA polymerase sigma factors"/>
    <property type="match status" value="1"/>
</dbReference>
<sequence length="177" mass="20692">MEASDREQHDRFLRLFMGLEESLRLFVRSLLLSREEEREVMQETAVVLWRKFDPALEPEAFRRWAFGVARMEVLAFRRDRARDRHAFGDEVLELLSQTVLDQADSLDAERQALHDCLEKLPEPQRQLITAAYAPQVRIDQLAEQLGRTAMAVYKSLHRIRIQLMDCTQRVLAGENSP</sequence>
<keyword evidence="3" id="KW-0731">Sigma factor</keyword>
<dbReference type="NCBIfam" id="TIGR02989">
    <property type="entry name" value="Sig-70_gvs1"/>
    <property type="match status" value="1"/>
</dbReference>
<dbReference type="GO" id="GO:0006352">
    <property type="term" value="P:DNA-templated transcription initiation"/>
    <property type="evidence" value="ECO:0007669"/>
    <property type="project" value="InterPro"/>
</dbReference>
<feature type="domain" description="RNA polymerase sigma factor 70 region 4 type 2" evidence="5">
    <location>
        <begin position="110"/>
        <end position="163"/>
    </location>
</feature>
<comment type="similarity">
    <text evidence="1">Belongs to the sigma-70 factor family. ECF subfamily.</text>
</comment>
<evidence type="ECO:0000313" key="7">
    <source>
        <dbReference type="Proteomes" id="UP000317648"/>
    </source>
</evidence>
<dbReference type="InterPro" id="IPR014331">
    <property type="entry name" value="RNA_pol_sigma70_ECF_RHOBA"/>
</dbReference>
<organism evidence="6 7">
    <name type="scientific">Lignipirellula cremea</name>
    <dbReference type="NCBI Taxonomy" id="2528010"/>
    <lineage>
        <taxon>Bacteria</taxon>
        <taxon>Pseudomonadati</taxon>
        <taxon>Planctomycetota</taxon>
        <taxon>Planctomycetia</taxon>
        <taxon>Pirellulales</taxon>
        <taxon>Pirellulaceae</taxon>
        <taxon>Lignipirellula</taxon>
    </lineage>
</organism>
<dbReference type="Pfam" id="PF08281">
    <property type="entry name" value="Sigma70_r4_2"/>
    <property type="match status" value="1"/>
</dbReference>
<dbReference type="Proteomes" id="UP000317648">
    <property type="component" value="Chromosome"/>
</dbReference>
<evidence type="ECO:0000313" key="6">
    <source>
        <dbReference type="EMBL" id="QDU97139.1"/>
    </source>
</evidence>
<dbReference type="PANTHER" id="PTHR43133:SF51">
    <property type="entry name" value="RNA POLYMERASE SIGMA FACTOR"/>
    <property type="match status" value="1"/>
</dbReference>
<evidence type="ECO:0000256" key="3">
    <source>
        <dbReference type="ARBA" id="ARBA00023082"/>
    </source>
</evidence>
<evidence type="ECO:0000256" key="4">
    <source>
        <dbReference type="ARBA" id="ARBA00023163"/>
    </source>
</evidence>
<dbReference type="AlphaFoldDB" id="A0A518DZ71"/>
<dbReference type="InterPro" id="IPR013325">
    <property type="entry name" value="RNA_pol_sigma_r2"/>
</dbReference>
<evidence type="ECO:0000256" key="1">
    <source>
        <dbReference type="ARBA" id="ARBA00010641"/>
    </source>
</evidence>
<dbReference type="RefSeq" id="WP_145055928.1">
    <property type="nucleotide sequence ID" value="NZ_CP036433.1"/>
</dbReference>
<dbReference type="InterPro" id="IPR036388">
    <property type="entry name" value="WH-like_DNA-bd_sf"/>
</dbReference>
<dbReference type="GO" id="GO:0016987">
    <property type="term" value="F:sigma factor activity"/>
    <property type="evidence" value="ECO:0007669"/>
    <property type="project" value="UniProtKB-KW"/>
</dbReference>
<dbReference type="Gene3D" id="1.10.10.10">
    <property type="entry name" value="Winged helix-like DNA-binding domain superfamily/Winged helix DNA-binding domain"/>
    <property type="match status" value="1"/>
</dbReference>